<keyword evidence="3 8" id="KW-1133">Transmembrane helix</keyword>
<feature type="transmembrane region" description="Helical" evidence="8">
    <location>
        <begin position="954"/>
        <end position="976"/>
    </location>
</feature>
<dbReference type="Gene3D" id="1.20.1640.10">
    <property type="entry name" value="Multidrug efflux transporter AcrB transmembrane domain"/>
    <property type="match status" value="2"/>
</dbReference>
<feature type="transmembrane region" description="Helical" evidence="8">
    <location>
        <begin position="409"/>
        <end position="432"/>
    </location>
</feature>
<evidence type="ECO:0000256" key="8">
    <source>
        <dbReference type="SAM" id="Phobius"/>
    </source>
</evidence>
<evidence type="ECO:0000259" key="9">
    <source>
        <dbReference type="PROSITE" id="PS50156"/>
    </source>
</evidence>
<organism evidence="10 11">
    <name type="scientific">Anaeramoeba ignava</name>
    <name type="common">Anaerobic marine amoeba</name>
    <dbReference type="NCBI Taxonomy" id="1746090"/>
    <lineage>
        <taxon>Eukaryota</taxon>
        <taxon>Metamonada</taxon>
        <taxon>Anaeramoebidae</taxon>
        <taxon>Anaeramoeba</taxon>
    </lineage>
</organism>
<protein>
    <submittedName>
        <fullName evidence="10">Sterol-sensing domain</fullName>
    </submittedName>
</protein>
<dbReference type="AlphaFoldDB" id="A0A9Q0LJI7"/>
<dbReference type="InterPro" id="IPR000731">
    <property type="entry name" value="SSD"/>
</dbReference>
<dbReference type="OrthoDB" id="429851at2759"/>
<feature type="transmembrane region" description="Helical" evidence="8">
    <location>
        <begin position="21"/>
        <end position="42"/>
    </location>
</feature>
<keyword evidence="4 8" id="KW-0472">Membrane</keyword>
<dbReference type="GO" id="GO:0016020">
    <property type="term" value="C:membrane"/>
    <property type="evidence" value="ECO:0007669"/>
    <property type="project" value="UniProtKB-SubCell"/>
</dbReference>
<dbReference type="InterPro" id="IPR052081">
    <property type="entry name" value="Dispatched_Hh_regulator"/>
</dbReference>
<feature type="transmembrane region" description="Helical" evidence="8">
    <location>
        <begin position="277"/>
        <end position="294"/>
    </location>
</feature>
<gene>
    <name evidence="10" type="ORF">M0811_09189</name>
</gene>
<feature type="transmembrane region" description="Helical" evidence="8">
    <location>
        <begin position="850"/>
        <end position="872"/>
    </location>
</feature>
<sequence>MSKTFKTNRCNACCSGCFVKCPTIMAIVIFTITIFFIAYLAASLNLKLEGDISGDIKDERTQRYYAFTNAKDALDSNNDPVPQQSLSTYSLQVIYKDTSSSKNLVGETQLGQMRKIETKIIKVSDYSNYCVLVNNGTECSNTSSVIPALTVGTTEPNEKPSDWPLHTYGSEIDPDFNQVKNSLQEQYLNSSYLYGSDYSNTTQSGQYLRSFFEFGLPLKSYTNEFSDRDSQNDDYSTWLNDVVSVLDSYADEKNVEVVYGGDYAILAELNKLLAHDSYFSIGSVYFVFFYMWFATRSGFLASFGMLQILLSFPCALILYGVVFNIKFFSSLNILAIYIILAIGADDIFIFIDTWNHSRHQGSPINDSLLNRMKWTYPHAAKAMAITSATTAFAFLVTAINPIVEISSFGIFAFCLVTINYILVITLFPAIVVMYEKYYSHHHCCWCCACKRKIKGGFLSYEKEQNVCCSTCGTKACNKVCCCNCKRSDKLAMDWDGIDTQEFDDQKEPALFQKPDTLYEEDSDVEQEGKNKDENQEQIKSHENELFQTVKLNKKMDPSQMTRVERFLYLKFAPTITHKIFRWVLIVVFLVIFIVFVVAVAKMKPSDNEEQSLPDSSNFVRFLKYSTNNFPISIEQKSYVQVDVTWGLKGYDISNVNKFDPDSHGTVEWDNNFDLKPTQNQLWIESFCNKTAADPSIVSENDIQCVMVDFHQYRTDNNLSFPIPDGGNHEFGVALKTYLEGPGRNDFFQDVLFSKEGDVKLMTASFSSLLKMANNIPYTKLKPVYDDWQNYVNNQNGQAPYGVNSCFQTADGWWVWMNTQKIFIRSAITGSVSSIAVAFVVITLSTMNWRIGLLSTFTITCIVISVLGCMQLMGWALGVIESICATILAGLAVDYVVHFAHAVNSSKSKKRVKRVRDALYSVGVSIFSGCTTTIGASLFLFLCYIVFFIKFGKFVLLTVLFSFAYSFLFFLPLCTVLGPSGHGFKQGDLCRRKKQPGDKLREIEFDDQIEKLPEIESDEDTKADPDFNPQPALVGDDLQENDKL</sequence>
<feature type="transmembrane region" description="Helical" evidence="8">
    <location>
        <begin position="382"/>
        <end position="403"/>
    </location>
</feature>
<feature type="transmembrane region" description="Helical" evidence="8">
    <location>
        <begin position="878"/>
        <end position="896"/>
    </location>
</feature>
<keyword evidence="2 8" id="KW-0812">Transmembrane</keyword>
<feature type="transmembrane region" description="Helical" evidence="8">
    <location>
        <begin position="306"/>
        <end position="325"/>
    </location>
</feature>
<feature type="compositionally biased region" description="Basic and acidic residues" evidence="7">
    <location>
        <begin position="994"/>
        <end position="1024"/>
    </location>
</feature>
<dbReference type="InterPro" id="IPR053958">
    <property type="entry name" value="HMGCR/SNAP/NPC1-like_SSD"/>
</dbReference>
<evidence type="ECO:0000256" key="5">
    <source>
        <dbReference type="ARBA" id="ARBA00023180"/>
    </source>
</evidence>
<feature type="transmembrane region" description="Helical" evidence="8">
    <location>
        <begin position="331"/>
        <end position="351"/>
    </location>
</feature>
<comment type="subcellular location">
    <subcellularLocation>
        <location evidence="1">Membrane</location>
        <topology evidence="1">Multi-pass membrane protein</topology>
    </subcellularLocation>
</comment>
<keyword evidence="11" id="KW-1185">Reference proteome</keyword>
<evidence type="ECO:0000313" key="11">
    <source>
        <dbReference type="Proteomes" id="UP001149090"/>
    </source>
</evidence>
<name>A0A9Q0LJI7_ANAIG</name>
<evidence type="ECO:0000256" key="7">
    <source>
        <dbReference type="SAM" id="MobiDB-lite"/>
    </source>
</evidence>
<evidence type="ECO:0000256" key="6">
    <source>
        <dbReference type="ARBA" id="ARBA00038046"/>
    </source>
</evidence>
<evidence type="ECO:0000256" key="2">
    <source>
        <dbReference type="ARBA" id="ARBA00022692"/>
    </source>
</evidence>
<dbReference type="Proteomes" id="UP001149090">
    <property type="component" value="Unassembled WGS sequence"/>
</dbReference>
<evidence type="ECO:0000256" key="1">
    <source>
        <dbReference type="ARBA" id="ARBA00004141"/>
    </source>
</evidence>
<dbReference type="OMA" id="PFFYCRI"/>
<dbReference type="Pfam" id="PF12349">
    <property type="entry name" value="Sterol-sensing"/>
    <property type="match status" value="1"/>
</dbReference>
<reference evidence="10" key="1">
    <citation type="submission" date="2022-10" db="EMBL/GenBank/DDBJ databases">
        <title>Novel sulphate-reducing endosymbionts in the free-living metamonad Anaeramoeba.</title>
        <authorList>
            <person name="Jerlstrom-Hultqvist J."/>
            <person name="Cepicka I."/>
            <person name="Gallot-Lavallee L."/>
            <person name="Salas-Leiva D."/>
            <person name="Curtis B.A."/>
            <person name="Zahonova K."/>
            <person name="Pipaliya S."/>
            <person name="Dacks J."/>
            <person name="Roger A.J."/>
        </authorList>
    </citation>
    <scope>NUCLEOTIDE SEQUENCE</scope>
    <source>
        <strain evidence="10">BMAN</strain>
    </source>
</reference>
<evidence type="ECO:0000256" key="3">
    <source>
        <dbReference type="ARBA" id="ARBA00022989"/>
    </source>
</evidence>
<feature type="transmembrane region" description="Helical" evidence="8">
    <location>
        <begin position="579"/>
        <end position="600"/>
    </location>
</feature>
<comment type="similarity">
    <text evidence="6">Belongs to the dispatched family.</text>
</comment>
<evidence type="ECO:0000313" key="10">
    <source>
        <dbReference type="EMBL" id="KAJ5072975.1"/>
    </source>
</evidence>
<feature type="region of interest" description="Disordered" evidence="7">
    <location>
        <begin position="988"/>
        <end position="1043"/>
    </location>
</feature>
<dbReference type="PROSITE" id="PS50156">
    <property type="entry name" value="SSD"/>
    <property type="match status" value="1"/>
</dbReference>
<feature type="domain" description="SSD" evidence="9">
    <location>
        <begin position="323"/>
        <end position="433"/>
    </location>
</feature>
<accession>A0A9Q0LJI7</accession>
<comment type="caution">
    <text evidence="10">The sequence shown here is derived from an EMBL/GenBank/DDBJ whole genome shotgun (WGS) entry which is preliminary data.</text>
</comment>
<dbReference type="PANTHER" id="PTHR45951">
    <property type="entry name" value="PROTEIN DISPATCHED-RELATED"/>
    <property type="match status" value="1"/>
</dbReference>
<evidence type="ECO:0000256" key="4">
    <source>
        <dbReference type="ARBA" id="ARBA00023136"/>
    </source>
</evidence>
<dbReference type="EMBL" id="JAPDFW010000078">
    <property type="protein sequence ID" value="KAJ5072975.1"/>
    <property type="molecule type" value="Genomic_DNA"/>
</dbReference>
<dbReference type="SUPFAM" id="SSF82866">
    <property type="entry name" value="Multidrug efflux transporter AcrB transmembrane domain"/>
    <property type="match status" value="2"/>
</dbReference>
<feature type="transmembrane region" description="Helical" evidence="8">
    <location>
        <begin position="917"/>
        <end position="948"/>
    </location>
</feature>
<keyword evidence="5" id="KW-0325">Glycoprotein</keyword>
<feature type="transmembrane region" description="Helical" evidence="8">
    <location>
        <begin position="821"/>
        <end position="843"/>
    </location>
</feature>
<dbReference type="GO" id="GO:0022857">
    <property type="term" value="F:transmembrane transporter activity"/>
    <property type="evidence" value="ECO:0007669"/>
    <property type="project" value="TreeGrafter"/>
</dbReference>
<proteinExistence type="inferred from homology"/>